<sequence length="153" mass="16449">MADRLRPVGVGPDGTHPDGTVPFRVVGDVRGEGGGCGEGDGEGRSREAEGRTRPVRPERHGERQDQKHQADRVQGVLSRSREEGLPPDEALILRCADRLLARDTLSGAERAQALELLTAGQLADLVITVGFYEPVSGFLNTFGVTTEGETDLY</sequence>
<name>A0ABQ3RSI6_9ACTN</name>
<dbReference type="RefSeq" id="WP_229900987.1">
    <property type="nucleotide sequence ID" value="NZ_BMSI01000001.1"/>
</dbReference>
<keyword evidence="3" id="KW-1185">Reference proteome</keyword>
<comment type="caution">
    <text evidence="2">The sequence shown here is derived from an EMBL/GenBank/DDBJ whole genome shotgun (WGS) entry which is preliminary data.</text>
</comment>
<dbReference type="Proteomes" id="UP000649259">
    <property type="component" value="Unassembled WGS sequence"/>
</dbReference>
<proteinExistence type="predicted"/>
<organism evidence="2 3">
    <name type="scientific">Streptomyces asoensis</name>
    <dbReference type="NCBI Taxonomy" id="249586"/>
    <lineage>
        <taxon>Bacteria</taxon>
        <taxon>Bacillati</taxon>
        <taxon>Actinomycetota</taxon>
        <taxon>Actinomycetes</taxon>
        <taxon>Kitasatosporales</taxon>
        <taxon>Streptomycetaceae</taxon>
        <taxon>Streptomyces</taxon>
    </lineage>
</organism>
<gene>
    <name evidence="2" type="ORF">Saso_04750</name>
</gene>
<evidence type="ECO:0008006" key="4">
    <source>
        <dbReference type="Google" id="ProtNLM"/>
    </source>
</evidence>
<feature type="region of interest" description="Disordered" evidence="1">
    <location>
        <begin position="1"/>
        <end position="83"/>
    </location>
</feature>
<reference evidence="3" key="1">
    <citation type="submission" date="2023-07" db="EMBL/GenBank/DDBJ databases">
        <title>Whole genome shotgun sequence of Streptomyces cacaoi subsp. asoensis NBRC 13813.</title>
        <authorList>
            <person name="Komaki H."/>
            <person name="Tamura T."/>
        </authorList>
    </citation>
    <scope>NUCLEOTIDE SEQUENCE [LARGE SCALE GENOMIC DNA]</scope>
    <source>
        <strain evidence="3">NBRC 13813</strain>
    </source>
</reference>
<dbReference type="SUPFAM" id="SSF69118">
    <property type="entry name" value="AhpD-like"/>
    <property type="match status" value="1"/>
</dbReference>
<accession>A0ABQ3RSI6</accession>
<dbReference type="Gene3D" id="1.20.1290.10">
    <property type="entry name" value="AhpD-like"/>
    <property type="match status" value="1"/>
</dbReference>
<feature type="compositionally biased region" description="Basic and acidic residues" evidence="1">
    <location>
        <begin position="41"/>
        <end position="71"/>
    </location>
</feature>
<protein>
    <recommendedName>
        <fullName evidence="4">Carboxymuconolactone decarboxylase-like domain-containing protein</fullName>
    </recommendedName>
</protein>
<evidence type="ECO:0000313" key="2">
    <source>
        <dbReference type="EMBL" id="GHI58825.1"/>
    </source>
</evidence>
<dbReference type="InterPro" id="IPR029032">
    <property type="entry name" value="AhpD-like"/>
</dbReference>
<dbReference type="GeneID" id="91475462"/>
<evidence type="ECO:0000256" key="1">
    <source>
        <dbReference type="SAM" id="MobiDB-lite"/>
    </source>
</evidence>
<dbReference type="EMBL" id="BNEB01000001">
    <property type="protein sequence ID" value="GHI58825.1"/>
    <property type="molecule type" value="Genomic_DNA"/>
</dbReference>
<evidence type="ECO:0000313" key="3">
    <source>
        <dbReference type="Proteomes" id="UP000649259"/>
    </source>
</evidence>